<reference evidence="2 3" key="1">
    <citation type="submission" date="2018-05" db="EMBL/GenBank/DDBJ databases">
        <title>Genomic Encyclopedia of Type Strains, Phase IV (KMG-IV): sequencing the most valuable type-strain genomes for metagenomic binning, comparative biology and taxonomic classification.</title>
        <authorList>
            <person name="Goeker M."/>
        </authorList>
    </citation>
    <scope>NUCLEOTIDE SEQUENCE [LARGE SCALE GENOMIC DNA]</scope>
    <source>
        <strain evidence="2 3">DSM 103371</strain>
    </source>
</reference>
<accession>A0A316FZR5</accession>
<keyword evidence="3" id="KW-1185">Reference proteome</keyword>
<dbReference type="AlphaFoldDB" id="A0A316FZR5"/>
<proteinExistence type="predicted"/>
<sequence>MKHIVVATDMSERSDRALARALSLARETGARCTVTSVVEDALPEDLANQLCESTHARQFLAIGAHARSTPSFHKLGRYTADLIRNPPVDLLVAR</sequence>
<organism evidence="2 3">
    <name type="scientific">Silicimonas algicola</name>
    <dbReference type="NCBI Taxonomy" id="1826607"/>
    <lineage>
        <taxon>Bacteria</taxon>
        <taxon>Pseudomonadati</taxon>
        <taxon>Pseudomonadota</taxon>
        <taxon>Alphaproteobacteria</taxon>
        <taxon>Rhodobacterales</taxon>
        <taxon>Paracoccaceae</taxon>
    </lineage>
</organism>
<dbReference type="Proteomes" id="UP000245390">
    <property type="component" value="Unassembled WGS sequence"/>
</dbReference>
<evidence type="ECO:0000313" key="3">
    <source>
        <dbReference type="Proteomes" id="UP000245390"/>
    </source>
</evidence>
<feature type="domain" description="UspA" evidence="1">
    <location>
        <begin position="1"/>
        <end position="44"/>
    </location>
</feature>
<comment type="caution">
    <text evidence="2">The sequence shown here is derived from an EMBL/GenBank/DDBJ whole genome shotgun (WGS) entry which is preliminary data.</text>
</comment>
<dbReference type="InterPro" id="IPR006016">
    <property type="entry name" value="UspA"/>
</dbReference>
<dbReference type="Gene3D" id="3.40.50.12370">
    <property type="match status" value="1"/>
</dbReference>
<evidence type="ECO:0000259" key="1">
    <source>
        <dbReference type="Pfam" id="PF00582"/>
    </source>
</evidence>
<gene>
    <name evidence="2" type="ORF">C8D95_11247</name>
</gene>
<dbReference type="Pfam" id="PF00582">
    <property type="entry name" value="Usp"/>
    <property type="match status" value="1"/>
</dbReference>
<dbReference type="KEGG" id="salo:EF888_19090"/>
<dbReference type="OrthoDB" id="5564966at2"/>
<dbReference type="EMBL" id="QGGV01000012">
    <property type="protein sequence ID" value="PWK54059.1"/>
    <property type="molecule type" value="Genomic_DNA"/>
</dbReference>
<evidence type="ECO:0000313" key="2">
    <source>
        <dbReference type="EMBL" id="PWK54059.1"/>
    </source>
</evidence>
<protein>
    <submittedName>
        <fullName evidence="2">Universal stress protein family protein</fullName>
    </submittedName>
</protein>
<name>A0A316FZR5_9RHOB</name>
<dbReference type="SUPFAM" id="SSF52402">
    <property type="entry name" value="Adenine nucleotide alpha hydrolases-like"/>
    <property type="match status" value="1"/>
</dbReference>
<dbReference type="RefSeq" id="WP_109760847.1">
    <property type="nucleotide sequence ID" value="NZ_CP034588.1"/>
</dbReference>